<evidence type="ECO:0000256" key="1">
    <source>
        <dbReference type="PIRSR" id="PIRSR006661-1"/>
    </source>
</evidence>
<dbReference type="PIRSF" id="PIRSF006661">
    <property type="entry name" value="PP-lp_UCP006661"/>
    <property type="match status" value="1"/>
</dbReference>
<dbReference type="CDD" id="cd01990">
    <property type="entry name" value="LarE-like"/>
    <property type="match status" value="1"/>
</dbReference>
<dbReference type="Gene3D" id="3.40.50.620">
    <property type="entry name" value="HUPs"/>
    <property type="match status" value="1"/>
</dbReference>
<dbReference type="AlphaFoldDB" id="A0A518CKI4"/>
<evidence type="ECO:0000313" key="2">
    <source>
        <dbReference type="EMBL" id="QDU79738.1"/>
    </source>
</evidence>
<protein>
    <submittedName>
        <fullName evidence="2">tRNA-specific 2-thiouridylase MnmA</fullName>
    </submittedName>
</protein>
<dbReference type="RefSeq" id="WP_144994587.1">
    <property type="nucleotide sequence ID" value="NZ_CP036281.1"/>
</dbReference>
<dbReference type="Proteomes" id="UP000317178">
    <property type="component" value="Chromosome"/>
</dbReference>
<dbReference type="PANTHER" id="PTHR43169">
    <property type="entry name" value="EXSB FAMILY PROTEIN"/>
    <property type="match status" value="1"/>
</dbReference>
<dbReference type="InterPro" id="IPR052188">
    <property type="entry name" value="Ni-pincer_cofactor_biosynth"/>
</dbReference>
<dbReference type="OrthoDB" id="9776919at2"/>
<dbReference type="NCBIfam" id="TIGR00268">
    <property type="entry name" value="ATP-dependent sacrificial sulfur transferase LarE"/>
    <property type="match status" value="1"/>
</dbReference>
<dbReference type="EMBL" id="CP036281">
    <property type="protein sequence ID" value="QDU79738.1"/>
    <property type="molecule type" value="Genomic_DNA"/>
</dbReference>
<dbReference type="PANTHER" id="PTHR43169:SF2">
    <property type="entry name" value="NAD_GMP SYNTHASE DOMAIN-CONTAINING PROTEIN"/>
    <property type="match status" value="1"/>
</dbReference>
<feature type="active site" description="Nucleophile and sulfur donor" evidence="1">
    <location>
        <position position="180"/>
    </location>
</feature>
<sequence length="287" mass="32099">MPALSTELAYKLEQLLDLLRNYGRVAVAFSAGVDSTVVAKAAQLACGDQAVGVTSSSLSLASGELEEAKRLAELIGIRHQVITTDEFENPDYLKNQSNRCYFCKTELYTQLVGRQQELKVDVIVNGANLDDQGDHRPGMQAAKEHEIRSPLLEIGINKQEVRELAHYWELPVWDKPATPCLSSRIAYGVSVTPERVQRVDAAEQFLKTELNLRELRVRHEANQLARIEVPLEAMTRLLEPTTREQISRKFHELGFEYITIDLEGFRSGSMNAIVPLEQLQIAAGNAN</sequence>
<proteinExistence type="predicted"/>
<gene>
    <name evidence="2" type="ORF">Pla110_14520</name>
</gene>
<dbReference type="SUPFAM" id="SSF52402">
    <property type="entry name" value="Adenine nucleotide alpha hydrolases-like"/>
    <property type="match status" value="1"/>
</dbReference>
<dbReference type="InterPro" id="IPR014729">
    <property type="entry name" value="Rossmann-like_a/b/a_fold"/>
</dbReference>
<keyword evidence="3" id="KW-1185">Reference proteome</keyword>
<dbReference type="InterPro" id="IPR005232">
    <property type="entry name" value="LarE"/>
</dbReference>
<name>A0A518CKI4_9PLAN</name>
<accession>A0A518CKI4</accession>
<organism evidence="2 3">
    <name type="scientific">Polystyrenella longa</name>
    <dbReference type="NCBI Taxonomy" id="2528007"/>
    <lineage>
        <taxon>Bacteria</taxon>
        <taxon>Pseudomonadati</taxon>
        <taxon>Planctomycetota</taxon>
        <taxon>Planctomycetia</taxon>
        <taxon>Planctomycetales</taxon>
        <taxon>Planctomycetaceae</taxon>
        <taxon>Polystyrenella</taxon>
    </lineage>
</organism>
<dbReference type="KEGG" id="plon:Pla110_14520"/>
<dbReference type="GO" id="GO:0016783">
    <property type="term" value="F:sulfurtransferase activity"/>
    <property type="evidence" value="ECO:0007669"/>
    <property type="project" value="InterPro"/>
</dbReference>
<evidence type="ECO:0000313" key="3">
    <source>
        <dbReference type="Proteomes" id="UP000317178"/>
    </source>
</evidence>
<reference evidence="2 3" key="1">
    <citation type="submission" date="2019-02" db="EMBL/GenBank/DDBJ databases">
        <title>Deep-cultivation of Planctomycetes and their phenomic and genomic characterization uncovers novel biology.</title>
        <authorList>
            <person name="Wiegand S."/>
            <person name="Jogler M."/>
            <person name="Boedeker C."/>
            <person name="Pinto D."/>
            <person name="Vollmers J."/>
            <person name="Rivas-Marin E."/>
            <person name="Kohn T."/>
            <person name="Peeters S.H."/>
            <person name="Heuer A."/>
            <person name="Rast P."/>
            <person name="Oberbeckmann S."/>
            <person name="Bunk B."/>
            <person name="Jeske O."/>
            <person name="Meyerdierks A."/>
            <person name="Storesund J.E."/>
            <person name="Kallscheuer N."/>
            <person name="Luecker S."/>
            <person name="Lage O.M."/>
            <person name="Pohl T."/>
            <person name="Merkel B.J."/>
            <person name="Hornburger P."/>
            <person name="Mueller R.-W."/>
            <person name="Bruemmer F."/>
            <person name="Labrenz M."/>
            <person name="Spormann A.M."/>
            <person name="Op den Camp H."/>
            <person name="Overmann J."/>
            <person name="Amann R."/>
            <person name="Jetten M.S.M."/>
            <person name="Mascher T."/>
            <person name="Medema M.H."/>
            <person name="Devos D.P."/>
            <person name="Kaster A.-K."/>
            <person name="Ovreas L."/>
            <person name="Rohde M."/>
            <person name="Galperin M.Y."/>
            <person name="Jogler C."/>
        </authorList>
    </citation>
    <scope>NUCLEOTIDE SEQUENCE [LARGE SCALE GENOMIC DNA]</scope>
    <source>
        <strain evidence="2 3">Pla110</strain>
    </source>
</reference>